<evidence type="ECO:0000256" key="1">
    <source>
        <dbReference type="ARBA" id="ARBA00010088"/>
    </source>
</evidence>
<evidence type="ECO:0000259" key="5">
    <source>
        <dbReference type="Pfam" id="PF08386"/>
    </source>
</evidence>
<dbReference type="SUPFAM" id="SSF53474">
    <property type="entry name" value="alpha/beta-Hydrolases"/>
    <property type="match status" value="1"/>
</dbReference>
<proteinExistence type="inferred from homology"/>
<name>A0A0M5LY88_9MICC</name>
<dbReference type="Proteomes" id="UP000062833">
    <property type="component" value="Chromosome"/>
</dbReference>
<gene>
    <name evidence="6" type="ORF">AOC05_18460</name>
</gene>
<dbReference type="PROSITE" id="PS51257">
    <property type="entry name" value="PROKAR_LIPOPROTEIN"/>
    <property type="match status" value="1"/>
</dbReference>
<dbReference type="Pfam" id="PF08386">
    <property type="entry name" value="Abhydrolase_4"/>
    <property type="match status" value="1"/>
</dbReference>
<dbReference type="Gene3D" id="3.40.50.1820">
    <property type="entry name" value="alpha/beta hydrolase"/>
    <property type="match status" value="1"/>
</dbReference>
<dbReference type="RefSeq" id="WP_062009134.1">
    <property type="nucleotide sequence ID" value="NZ_CP012677.1"/>
</dbReference>
<feature type="chain" id="PRO_5039382914" evidence="4">
    <location>
        <begin position="29"/>
        <end position="516"/>
    </location>
</feature>
<dbReference type="PATRIC" id="fig|656366.3.peg.3976"/>
<dbReference type="InterPro" id="IPR051601">
    <property type="entry name" value="Serine_prot/Carboxylest_S33"/>
</dbReference>
<keyword evidence="3 6" id="KW-0378">Hydrolase</keyword>
<feature type="domain" description="Peptidase S33 tripeptidyl aminopeptidase-like C-terminal" evidence="5">
    <location>
        <begin position="415"/>
        <end position="516"/>
    </location>
</feature>
<sequence>MPAGTVRRRHRLLLATAAATVGALLLSACTTTTPAPETTVKSSAEASIIGEVPAELNAYYAQAVTWTSCNGGFQCAQVEVPMDYAKPLSTSIKLSVIRLPASGKRLGAMLINPGGPGASGVDMAKNGAKSYFSDKLRGAYDIVGFDPRGVQRSEPVKCLSDAQMDASRQESFDLGTDAGLQAAEAATKTETDLCVKNTGPVLAYIDTVSSARDMDILRAVVGDPKLNYMGFSYGTKLGATYAGLFPARVGKFSLDGALDPTLTIDQVSMGQAVGFENALRAWAANCLGTKDCPVSGTVDTALSQIRDLNAVYTKTPAQTPSGRSVTGDEFTNAVAFAMYSTDLWDPLTGALKQAFAGDASGMLALADYSADRDSDGKYQSNTAAAFTAINCLDYPMNSNTAHMREDAAALEKASPTFGKLLAYSGLGCKFWPFPATGKPAEISAAGAGPILVIGTTGDPATPYQWAQSLAKQLESGVLITWKGDGHTAYGRANACLTTTVDDYFVEGKVPADGTTC</sequence>
<comment type="similarity">
    <text evidence="1">Belongs to the peptidase S33 family.</text>
</comment>
<evidence type="ECO:0000256" key="4">
    <source>
        <dbReference type="SAM" id="SignalP"/>
    </source>
</evidence>
<evidence type="ECO:0000313" key="6">
    <source>
        <dbReference type="EMBL" id="ALE93837.1"/>
    </source>
</evidence>
<evidence type="ECO:0000313" key="7">
    <source>
        <dbReference type="Proteomes" id="UP000062833"/>
    </source>
</evidence>
<accession>A0A0M5LY88</accession>
<dbReference type="AlphaFoldDB" id="A0A0M5LY88"/>
<evidence type="ECO:0000256" key="2">
    <source>
        <dbReference type="ARBA" id="ARBA00022729"/>
    </source>
</evidence>
<dbReference type="InterPro" id="IPR029058">
    <property type="entry name" value="AB_hydrolase_fold"/>
</dbReference>
<dbReference type="KEGG" id="aaq:AOC05_18460"/>
<reference evidence="7" key="1">
    <citation type="submission" date="2015-09" db="EMBL/GenBank/DDBJ databases">
        <title>Complete genome of Arthrobacter alpinus strain R3.8.</title>
        <authorList>
            <person name="See-Too W.S."/>
            <person name="Chan K.G."/>
        </authorList>
    </citation>
    <scope>NUCLEOTIDE SEQUENCE [LARGE SCALE GENOMIC DNA]</scope>
    <source>
        <strain evidence="7">R3.8</strain>
    </source>
</reference>
<protein>
    <submittedName>
        <fullName evidence="6">Alpha/beta hydrolase</fullName>
    </submittedName>
</protein>
<evidence type="ECO:0000256" key="3">
    <source>
        <dbReference type="ARBA" id="ARBA00022801"/>
    </source>
</evidence>
<dbReference type="PANTHER" id="PTHR43248:SF29">
    <property type="entry name" value="TRIPEPTIDYL AMINOPEPTIDASE"/>
    <property type="match status" value="1"/>
</dbReference>
<dbReference type="OrthoDB" id="3252468at2"/>
<keyword evidence="7" id="KW-1185">Reference proteome</keyword>
<organism evidence="6 7">
    <name type="scientific">Arthrobacter alpinus</name>
    <dbReference type="NCBI Taxonomy" id="656366"/>
    <lineage>
        <taxon>Bacteria</taxon>
        <taxon>Bacillati</taxon>
        <taxon>Actinomycetota</taxon>
        <taxon>Actinomycetes</taxon>
        <taxon>Micrococcales</taxon>
        <taxon>Micrococcaceae</taxon>
        <taxon>Arthrobacter</taxon>
    </lineage>
</organism>
<dbReference type="GO" id="GO:0016787">
    <property type="term" value="F:hydrolase activity"/>
    <property type="evidence" value="ECO:0007669"/>
    <property type="project" value="UniProtKB-KW"/>
</dbReference>
<keyword evidence="2 4" id="KW-0732">Signal</keyword>
<dbReference type="InterPro" id="IPR013595">
    <property type="entry name" value="Pept_S33_TAP-like_C"/>
</dbReference>
<dbReference type="EMBL" id="CP012677">
    <property type="protein sequence ID" value="ALE93837.1"/>
    <property type="molecule type" value="Genomic_DNA"/>
</dbReference>
<feature type="signal peptide" evidence="4">
    <location>
        <begin position="1"/>
        <end position="28"/>
    </location>
</feature>
<dbReference type="PANTHER" id="PTHR43248">
    <property type="entry name" value="2-SUCCINYL-6-HYDROXY-2,4-CYCLOHEXADIENE-1-CARBOXYLATE SYNTHASE"/>
    <property type="match status" value="1"/>
</dbReference>